<evidence type="ECO:0000256" key="1">
    <source>
        <dbReference type="SAM" id="MobiDB-lite"/>
    </source>
</evidence>
<name>A0A5J5EZG3_9PEZI</name>
<keyword evidence="3" id="KW-1185">Reference proteome</keyword>
<comment type="caution">
    <text evidence="2">The sequence shown here is derived from an EMBL/GenBank/DDBJ whole genome shotgun (WGS) entry which is preliminary data.</text>
</comment>
<gene>
    <name evidence="2" type="ORF">FN846DRAFT_918651</name>
</gene>
<protein>
    <submittedName>
        <fullName evidence="2">Uncharacterized protein</fullName>
    </submittedName>
</protein>
<evidence type="ECO:0000313" key="3">
    <source>
        <dbReference type="Proteomes" id="UP000326924"/>
    </source>
</evidence>
<dbReference type="Proteomes" id="UP000326924">
    <property type="component" value="Unassembled WGS sequence"/>
</dbReference>
<reference evidence="2 3" key="1">
    <citation type="submission" date="2019-09" db="EMBL/GenBank/DDBJ databases">
        <title>Draft genome of the ectomycorrhizal ascomycete Sphaerosporella brunnea.</title>
        <authorList>
            <consortium name="DOE Joint Genome Institute"/>
            <person name="Benucci G.M."/>
            <person name="Marozzi G."/>
            <person name="Antonielli L."/>
            <person name="Sanchez S."/>
            <person name="Marco P."/>
            <person name="Wang X."/>
            <person name="Falini L.B."/>
            <person name="Barry K."/>
            <person name="Haridas S."/>
            <person name="Lipzen A."/>
            <person name="Labutti K."/>
            <person name="Grigoriev I.V."/>
            <person name="Murat C."/>
            <person name="Martin F."/>
            <person name="Albertini E."/>
            <person name="Donnini D."/>
            <person name="Bonito G."/>
        </authorList>
    </citation>
    <scope>NUCLEOTIDE SEQUENCE [LARGE SCALE GENOMIC DNA]</scope>
    <source>
        <strain evidence="2 3">Sb_GMNB300</strain>
    </source>
</reference>
<sequence>MASEQDVDFGPRWRPECDIPAIFDLTAHDRILTFGCRSSLSTLSTISTHESIRTVLGDLRRLKSSRLSSERQRPSPIFIGDGLSTHVIKSTLEWIIHTSAPYKGYNLRRRHVKRKIPGSAPSKTGVQGFLNGAGTTILADTGAEVNFIGETYAEANDILVDRSPKYERDVEIANGNYMRVVGKAWASFSFVDDPNPRVVEFDVAHHLVDSILFGNPFLQEEDLLGGRFMHRLARMQDTRQVNNVGAVNQLSVGHNSIRTAFAKRSQHCTRISSHNVHQLPSKILWNPRPMGPIVPFDVVVEPIVNCYPTLNQRLPVHASFGGKKVRIDAFPDTGAGTNIVSESFVKYHGLQPLESNETFEFPDGTTEKSLGWVRMWLGFADDTTDEGEDEVSYINCENDPTWYTQDTLTCEDDYEYFEQNPSLEGGGAFVNFEVMRDCSHNVILGHNFVFNNYLYSNNKHRLVSRGANTKSGLNLVTIVSQRDDQATIQTRQNQLMISERSRQLALQQLNRNAMQPSNVSTANTQTPPQPNTQAANTGSQSLPASGQHPLPTPSSPSSQPPRPIPLNNLTQAGQGTLPLPAVQSTRHRYWWQRIWRS</sequence>
<dbReference type="InParanoid" id="A0A5J5EZG3"/>
<feature type="compositionally biased region" description="Pro residues" evidence="1">
    <location>
        <begin position="550"/>
        <end position="564"/>
    </location>
</feature>
<dbReference type="OrthoDB" id="6079484at2759"/>
<accession>A0A5J5EZG3</accession>
<dbReference type="EMBL" id="VXIS01000070">
    <property type="protein sequence ID" value="KAA8908220.1"/>
    <property type="molecule type" value="Genomic_DNA"/>
</dbReference>
<dbReference type="Gene3D" id="2.40.70.10">
    <property type="entry name" value="Acid Proteases"/>
    <property type="match status" value="1"/>
</dbReference>
<feature type="compositionally biased region" description="Low complexity" evidence="1">
    <location>
        <begin position="521"/>
        <end position="537"/>
    </location>
</feature>
<proteinExistence type="predicted"/>
<dbReference type="InterPro" id="IPR021109">
    <property type="entry name" value="Peptidase_aspartic_dom_sf"/>
</dbReference>
<feature type="region of interest" description="Disordered" evidence="1">
    <location>
        <begin position="514"/>
        <end position="580"/>
    </location>
</feature>
<organism evidence="2 3">
    <name type="scientific">Sphaerosporella brunnea</name>
    <dbReference type="NCBI Taxonomy" id="1250544"/>
    <lineage>
        <taxon>Eukaryota</taxon>
        <taxon>Fungi</taxon>
        <taxon>Dikarya</taxon>
        <taxon>Ascomycota</taxon>
        <taxon>Pezizomycotina</taxon>
        <taxon>Pezizomycetes</taxon>
        <taxon>Pezizales</taxon>
        <taxon>Pyronemataceae</taxon>
        <taxon>Sphaerosporella</taxon>
    </lineage>
</organism>
<evidence type="ECO:0000313" key="2">
    <source>
        <dbReference type="EMBL" id="KAA8908220.1"/>
    </source>
</evidence>
<dbReference type="AlphaFoldDB" id="A0A5J5EZG3"/>
<dbReference type="CDD" id="cd00303">
    <property type="entry name" value="retropepsin_like"/>
    <property type="match status" value="2"/>
</dbReference>